<dbReference type="Proteomes" id="UP001054837">
    <property type="component" value="Unassembled WGS sequence"/>
</dbReference>
<dbReference type="EMBL" id="BPLQ01002377">
    <property type="protein sequence ID" value="GIX92210.1"/>
    <property type="molecule type" value="Genomic_DNA"/>
</dbReference>
<organism evidence="2 3">
    <name type="scientific">Caerostris darwini</name>
    <dbReference type="NCBI Taxonomy" id="1538125"/>
    <lineage>
        <taxon>Eukaryota</taxon>
        <taxon>Metazoa</taxon>
        <taxon>Ecdysozoa</taxon>
        <taxon>Arthropoda</taxon>
        <taxon>Chelicerata</taxon>
        <taxon>Arachnida</taxon>
        <taxon>Araneae</taxon>
        <taxon>Araneomorphae</taxon>
        <taxon>Entelegynae</taxon>
        <taxon>Araneoidea</taxon>
        <taxon>Araneidae</taxon>
        <taxon>Caerostris</taxon>
    </lineage>
</organism>
<reference evidence="2 3" key="1">
    <citation type="submission" date="2021-06" db="EMBL/GenBank/DDBJ databases">
        <title>Caerostris darwini draft genome.</title>
        <authorList>
            <person name="Kono N."/>
            <person name="Arakawa K."/>
        </authorList>
    </citation>
    <scope>NUCLEOTIDE SEQUENCE [LARGE SCALE GENOMIC DNA]</scope>
</reference>
<name>A0AAV4P879_9ARAC</name>
<comment type="caution">
    <text evidence="2">The sequence shown here is derived from an EMBL/GenBank/DDBJ whole genome shotgun (WGS) entry which is preliminary data.</text>
</comment>
<sequence>MRASEILHTIPQLDHFSASGVKGEIISPLQKIYPLELSSPEILNDVPIRVKDSSDTSDNDDQHTVTNEQSFEPKYLPEEHLETLKMSRFGRQIVPVVILDL</sequence>
<keyword evidence="3" id="KW-1185">Reference proteome</keyword>
<evidence type="ECO:0000313" key="2">
    <source>
        <dbReference type="EMBL" id="GIX92210.1"/>
    </source>
</evidence>
<evidence type="ECO:0000313" key="3">
    <source>
        <dbReference type="Proteomes" id="UP001054837"/>
    </source>
</evidence>
<evidence type="ECO:0000256" key="1">
    <source>
        <dbReference type="SAM" id="MobiDB-lite"/>
    </source>
</evidence>
<proteinExistence type="predicted"/>
<accession>A0AAV4P879</accession>
<protein>
    <submittedName>
        <fullName evidence="2">Uncharacterized protein</fullName>
    </submittedName>
</protein>
<feature type="region of interest" description="Disordered" evidence="1">
    <location>
        <begin position="50"/>
        <end position="76"/>
    </location>
</feature>
<gene>
    <name evidence="2" type="ORF">CDAR_262161</name>
</gene>
<dbReference type="AlphaFoldDB" id="A0AAV4P879"/>